<dbReference type="AlphaFoldDB" id="A0A366WPD6"/>
<protein>
    <recommendedName>
        <fullName evidence="3">5-carboxymethyl-2-hydroxymuconate isomerase</fullName>
    </recommendedName>
</protein>
<name>A0A366WPD6_9RHOB</name>
<dbReference type="Proteomes" id="UP000252706">
    <property type="component" value="Unassembled WGS sequence"/>
</dbReference>
<evidence type="ECO:0000313" key="1">
    <source>
        <dbReference type="EMBL" id="RBW51027.1"/>
    </source>
</evidence>
<comment type="caution">
    <text evidence="1">The sequence shown here is derived from an EMBL/GenBank/DDBJ whole genome shotgun (WGS) entry which is preliminary data.</text>
</comment>
<dbReference type="EMBL" id="QOCE01000047">
    <property type="protein sequence ID" value="RBW51027.1"/>
    <property type="molecule type" value="Genomic_DNA"/>
</dbReference>
<evidence type="ECO:0000313" key="2">
    <source>
        <dbReference type="Proteomes" id="UP000252706"/>
    </source>
</evidence>
<dbReference type="RefSeq" id="WP_113825531.1">
    <property type="nucleotide sequence ID" value="NZ_QOCE01000047.1"/>
</dbReference>
<sequence>MPHAEIKYSEDLMIDAPVILAEIEQVILRNDDGSGECKGRAYPALQYHHTHLLVSISMLTKAHRDAAFTQKLMADLETAIRAQIPQKCFFSLGITYTTESYLTTEHDPKV</sequence>
<proteinExistence type="predicted"/>
<reference evidence="1 2" key="1">
    <citation type="submission" date="2018-07" db="EMBL/GenBank/DDBJ databases">
        <title>Modular assembly of carbohydrate-degrading microbial communities in the ocean.</title>
        <authorList>
            <person name="Enke T.N."/>
            <person name="Datta M.S."/>
            <person name="Schwartzman J.A."/>
            <person name="Cermak N."/>
            <person name="Schmitz D.A."/>
            <person name="Barrere J."/>
            <person name="Cordero O.X."/>
        </authorList>
    </citation>
    <scope>NUCLEOTIDE SEQUENCE [LARGE SCALE GENOMIC DNA]</scope>
    <source>
        <strain evidence="1 2">C3M10</strain>
    </source>
</reference>
<dbReference type="OrthoDB" id="7665722at2"/>
<accession>A0A366WPD6</accession>
<gene>
    <name evidence="1" type="ORF">DS909_21000</name>
</gene>
<organism evidence="1 2">
    <name type="scientific">Phaeobacter gallaeciensis</name>
    <dbReference type="NCBI Taxonomy" id="60890"/>
    <lineage>
        <taxon>Bacteria</taxon>
        <taxon>Pseudomonadati</taxon>
        <taxon>Pseudomonadota</taxon>
        <taxon>Alphaproteobacteria</taxon>
        <taxon>Rhodobacterales</taxon>
        <taxon>Roseobacteraceae</taxon>
        <taxon>Phaeobacter</taxon>
    </lineage>
</organism>
<evidence type="ECO:0008006" key="3">
    <source>
        <dbReference type="Google" id="ProtNLM"/>
    </source>
</evidence>